<dbReference type="EMBL" id="JBBMFS010000004">
    <property type="protein sequence ID" value="MEQ2554559.1"/>
    <property type="molecule type" value="Genomic_DNA"/>
</dbReference>
<name>A0ABV1H4C3_9FIRM</name>
<proteinExistence type="predicted"/>
<evidence type="ECO:0000313" key="2">
    <source>
        <dbReference type="Proteomes" id="UP001546774"/>
    </source>
</evidence>
<evidence type="ECO:0000313" key="1">
    <source>
        <dbReference type="EMBL" id="MEQ2554559.1"/>
    </source>
</evidence>
<organism evidence="1 2">
    <name type="scientific">Lachnospira intestinalis</name>
    <dbReference type="NCBI Taxonomy" id="3133158"/>
    <lineage>
        <taxon>Bacteria</taxon>
        <taxon>Bacillati</taxon>
        <taxon>Bacillota</taxon>
        <taxon>Clostridia</taxon>
        <taxon>Lachnospirales</taxon>
        <taxon>Lachnospiraceae</taxon>
        <taxon>Lachnospira</taxon>
    </lineage>
</organism>
<dbReference type="Proteomes" id="UP001546774">
    <property type="component" value="Unassembled WGS sequence"/>
</dbReference>
<protein>
    <submittedName>
        <fullName evidence="1">Uncharacterized protein</fullName>
    </submittedName>
</protein>
<keyword evidence="2" id="KW-1185">Reference proteome</keyword>
<comment type="caution">
    <text evidence="1">The sequence shown here is derived from an EMBL/GenBank/DDBJ whole genome shotgun (WGS) entry which is preliminary data.</text>
</comment>
<accession>A0ABV1H4C3</accession>
<sequence>MDTYYNQWHEYSVGQSHILGDQYWRESNQYPTVYVGGHDVCSLSRTHRRYCVARTCTSAWYRYELSVYNIYHRDWCHSINYVQTAYNTYELQPLNALAQYAKQETPVFNAGDAAGQNCQDLKWLKAINEKIDANQYYVYERHDNGVVYNYKTDKVWKQVDNPLKNGYPRGVTTMAFFRIAK</sequence>
<reference evidence="1" key="1">
    <citation type="submission" date="2024-03" db="EMBL/GenBank/DDBJ databases">
        <title>Human intestinal bacterial collection.</title>
        <authorList>
            <person name="Pauvert C."/>
            <person name="Hitch T.C.A."/>
            <person name="Clavel T."/>
        </authorList>
    </citation>
    <scope>NUCLEOTIDE SEQUENCE [LARGE SCALE GENOMIC DNA]</scope>
    <source>
        <strain evidence="1">CLA-AA-H89B</strain>
    </source>
</reference>
<gene>
    <name evidence="1" type="ORF">WMO37_05920</name>
</gene>